<accession>A0ACB9AFM0</accession>
<reference evidence="1 2" key="2">
    <citation type="journal article" date="2022" name="Mol. Ecol. Resour.">
        <title>The genomes of chicory, endive, great burdock and yacon provide insights into Asteraceae paleo-polyploidization history and plant inulin production.</title>
        <authorList>
            <person name="Fan W."/>
            <person name="Wang S."/>
            <person name="Wang H."/>
            <person name="Wang A."/>
            <person name="Jiang F."/>
            <person name="Liu H."/>
            <person name="Zhao H."/>
            <person name="Xu D."/>
            <person name="Zhang Y."/>
        </authorList>
    </citation>
    <scope>NUCLEOTIDE SEQUENCE [LARGE SCALE GENOMIC DNA]</scope>
    <source>
        <strain evidence="2">cv. Punajuju</strain>
        <tissue evidence="1">Leaves</tissue>
    </source>
</reference>
<protein>
    <submittedName>
        <fullName evidence="1">Uncharacterized protein</fullName>
    </submittedName>
</protein>
<gene>
    <name evidence="1" type="ORF">L2E82_38177</name>
</gene>
<comment type="caution">
    <text evidence="1">The sequence shown here is derived from an EMBL/GenBank/DDBJ whole genome shotgun (WGS) entry which is preliminary data.</text>
</comment>
<dbReference type="EMBL" id="CM042015">
    <property type="protein sequence ID" value="KAI3708755.1"/>
    <property type="molecule type" value="Genomic_DNA"/>
</dbReference>
<evidence type="ECO:0000313" key="2">
    <source>
        <dbReference type="Proteomes" id="UP001055811"/>
    </source>
</evidence>
<reference evidence="2" key="1">
    <citation type="journal article" date="2022" name="Mol. Ecol. Resour.">
        <title>The genomes of chicory, endive, great burdock and yacon provide insights into Asteraceae palaeo-polyploidization history and plant inulin production.</title>
        <authorList>
            <person name="Fan W."/>
            <person name="Wang S."/>
            <person name="Wang H."/>
            <person name="Wang A."/>
            <person name="Jiang F."/>
            <person name="Liu H."/>
            <person name="Zhao H."/>
            <person name="Xu D."/>
            <person name="Zhang Y."/>
        </authorList>
    </citation>
    <scope>NUCLEOTIDE SEQUENCE [LARGE SCALE GENOMIC DNA]</scope>
    <source>
        <strain evidence="2">cv. Punajuju</strain>
    </source>
</reference>
<organism evidence="1 2">
    <name type="scientific">Cichorium intybus</name>
    <name type="common">Chicory</name>
    <dbReference type="NCBI Taxonomy" id="13427"/>
    <lineage>
        <taxon>Eukaryota</taxon>
        <taxon>Viridiplantae</taxon>
        <taxon>Streptophyta</taxon>
        <taxon>Embryophyta</taxon>
        <taxon>Tracheophyta</taxon>
        <taxon>Spermatophyta</taxon>
        <taxon>Magnoliopsida</taxon>
        <taxon>eudicotyledons</taxon>
        <taxon>Gunneridae</taxon>
        <taxon>Pentapetalae</taxon>
        <taxon>asterids</taxon>
        <taxon>campanulids</taxon>
        <taxon>Asterales</taxon>
        <taxon>Asteraceae</taxon>
        <taxon>Cichorioideae</taxon>
        <taxon>Cichorieae</taxon>
        <taxon>Cichoriinae</taxon>
        <taxon>Cichorium</taxon>
    </lineage>
</organism>
<keyword evidence="2" id="KW-1185">Reference proteome</keyword>
<dbReference type="Proteomes" id="UP001055811">
    <property type="component" value="Linkage Group LG07"/>
</dbReference>
<evidence type="ECO:0000313" key="1">
    <source>
        <dbReference type="EMBL" id="KAI3708755.1"/>
    </source>
</evidence>
<sequence length="81" mass="9807">MKKIMRCRAGIRLDRLCRIPITPFSLSLSLSHKNRNTHIHVWDMNQWYKFTFWWRDEPDASFCCVALFFHSSMNRSSCFSF</sequence>
<proteinExistence type="predicted"/>
<name>A0ACB9AFM0_CICIN</name>